<reference evidence="1 2" key="1">
    <citation type="submission" date="2017-01" db="EMBL/GenBank/DDBJ databases">
        <title>New insights into the genetic diversity of Chromobacterium isolated from tropical freshwater lake.</title>
        <authorList>
            <person name="Santos A.B."/>
            <person name="Nascimento A.M."/>
            <person name="Da Silva P.C."/>
        </authorList>
    </citation>
    <scope>NUCLEOTIDE SEQUENCE [LARGE SCALE GENOMIC DNA]</scope>
    <source>
        <strain evidence="1 2">56AF</strain>
    </source>
</reference>
<evidence type="ECO:0000313" key="1">
    <source>
        <dbReference type="EMBL" id="PRP69735.1"/>
    </source>
</evidence>
<evidence type="ECO:0000313" key="2">
    <source>
        <dbReference type="Proteomes" id="UP000239469"/>
    </source>
</evidence>
<organism evidence="1 2">
    <name type="scientific">Chromobacterium amazonense</name>
    <dbReference type="NCBI Taxonomy" id="1382803"/>
    <lineage>
        <taxon>Bacteria</taxon>
        <taxon>Pseudomonadati</taxon>
        <taxon>Pseudomonadota</taxon>
        <taxon>Betaproteobacteria</taxon>
        <taxon>Neisseriales</taxon>
        <taxon>Chromobacteriaceae</taxon>
        <taxon>Chromobacterium</taxon>
    </lineage>
</organism>
<comment type="caution">
    <text evidence="1">The sequence shown here is derived from an EMBL/GenBank/DDBJ whole genome shotgun (WGS) entry which is preliminary data.</text>
</comment>
<dbReference type="EMBL" id="MTBD01000028">
    <property type="protein sequence ID" value="PRP69735.1"/>
    <property type="molecule type" value="Genomic_DNA"/>
</dbReference>
<proteinExistence type="predicted"/>
<dbReference type="InterPro" id="IPR012671">
    <property type="entry name" value="T3SS_PscE/YscE"/>
</dbReference>
<gene>
    <name evidence="1" type="ORF">BUE93_13650</name>
</gene>
<dbReference type="Pfam" id="PF08988">
    <property type="entry name" value="T3SS_needle_E"/>
    <property type="match status" value="1"/>
</dbReference>
<dbReference type="OrthoDB" id="7066931at2"/>
<dbReference type="RefSeq" id="WP_071110391.1">
    <property type="nucleotide sequence ID" value="NZ_CAWMOE010000032.1"/>
</dbReference>
<dbReference type="Proteomes" id="UP000239469">
    <property type="component" value="Unassembled WGS sequence"/>
</dbReference>
<accession>A0A1S1WWX2</accession>
<sequence length="73" mass="8159">MHTLTELEDRLAADASGHQRRALLDALSETVMALGRAQREPQSAERYASLERQRLAALAAMRVVDTVWSRSHS</sequence>
<dbReference type="Gene3D" id="1.20.5.420">
    <property type="entry name" value="Immunoglobulin FC, subunit C"/>
    <property type="match status" value="1"/>
</dbReference>
<name>A0A1S1WWX2_9NEIS</name>
<protein>
    <submittedName>
        <fullName evidence="1">EscE/YscE/SsaE family type III secretion system needle protein co-chaperone</fullName>
    </submittedName>
</protein>
<dbReference type="AlphaFoldDB" id="A0A1S1WWX2"/>